<dbReference type="EC" id="3.1.1.-" evidence="1"/>
<dbReference type="Gene3D" id="3.40.50.1820">
    <property type="entry name" value="alpha/beta hydrolase"/>
    <property type="match status" value="1"/>
</dbReference>
<gene>
    <name evidence="1" type="primary">Q5XTQ4</name>
</gene>
<reference evidence="1" key="1">
    <citation type="submission" date="2019-10" db="EMBL/GenBank/DDBJ databases">
        <authorList>
            <person name="Nor Muhammad N."/>
        </authorList>
    </citation>
    <scope>NUCLEOTIDE SEQUENCE</scope>
</reference>
<organism evidence="1">
    <name type="scientific">Ganoderma boninense</name>
    <dbReference type="NCBI Taxonomy" id="34458"/>
    <lineage>
        <taxon>Eukaryota</taxon>
        <taxon>Fungi</taxon>
        <taxon>Dikarya</taxon>
        <taxon>Basidiomycota</taxon>
        <taxon>Agaricomycotina</taxon>
        <taxon>Agaricomycetes</taxon>
        <taxon>Polyporales</taxon>
        <taxon>Polyporaceae</taxon>
        <taxon>Ganoderma</taxon>
    </lineage>
</organism>
<proteinExistence type="predicted"/>
<evidence type="ECO:0000313" key="1">
    <source>
        <dbReference type="EMBL" id="VWO95133.1"/>
    </source>
</evidence>
<dbReference type="EMBL" id="LR724538">
    <property type="protein sequence ID" value="VWO95133.1"/>
    <property type="molecule type" value="Genomic_DNA"/>
</dbReference>
<name>A0A5K1JUJ8_9APHY</name>
<dbReference type="SUPFAM" id="SSF53474">
    <property type="entry name" value="alpha/beta-Hydrolases"/>
    <property type="match status" value="1"/>
</dbReference>
<dbReference type="AlphaFoldDB" id="A0A5K1JUJ8"/>
<accession>A0A5K1JUJ8</accession>
<keyword evidence="1" id="KW-0378">Hydrolase</keyword>
<sequence length="173" mass="19583">MLSNYIDGATESDVGDLFDTDYPDDPTQGSPFGTGILYAIPPQYKRLAAIQGDLVFQAPRRFFVEQTYDRQPTWSFLSKRAPGLPRLGAYHGSDLTNNIYAPGDMTDYLIHFVNHGDPNGAENNLIDWPQYDTETRPQMTFVDDDDTPLVITNDTYRVNGFNKLTELSFQFPL</sequence>
<dbReference type="InterPro" id="IPR029058">
    <property type="entry name" value="AB_hydrolase_fold"/>
</dbReference>
<dbReference type="GO" id="GO:0016787">
    <property type="term" value="F:hydrolase activity"/>
    <property type="evidence" value="ECO:0007669"/>
    <property type="project" value="UniProtKB-KW"/>
</dbReference>
<protein>
    <submittedName>
        <fullName evidence="1">Carboxylic ester hydrolase (EC)</fullName>
        <ecNumber evidence="1">3.1.1.-</ecNumber>
    </submittedName>
</protein>